<comment type="caution">
    <text evidence="1">The sequence shown here is derived from an EMBL/GenBank/DDBJ whole genome shotgun (WGS) entry which is preliminary data.</text>
</comment>
<evidence type="ECO:0000313" key="2">
    <source>
        <dbReference type="Proteomes" id="UP000236291"/>
    </source>
</evidence>
<reference evidence="1 2" key="2">
    <citation type="journal article" date="2017" name="Front. Plant Sci.">
        <title>Gene Classification and Mining of Molecular Markers Useful in Red Clover (Trifolium pratense) Breeding.</title>
        <authorList>
            <person name="Istvanek J."/>
            <person name="Dluhosova J."/>
            <person name="Dluhos P."/>
            <person name="Patkova L."/>
            <person name="Nedelnik J."/>
            <person name="Repkova J."/>
        </authorList>
    </citation>
    <scope>NUCLEOTIDE SEQUENCE [LARGE SCALE GENOMIC DNA]</scope>
    <source>
        <strain evidence="2">cv. Tatra</strain>
        <tissue evidence="1">Young leaves</tissue>
    </source>
</reference>
<dbReference type="AlphaFoldDB" id="A0A2K3LZ44"/>
<dbReference type="PANTHER" id="PTHR24559">
    <property type="entry name" value="TRANSPOSON TY3-I GAG-POL POLYPROTEIN"/>
    <property type="match status" value="1"/>
</dbReference>
<sequence length="349" mass="41560">MRLCIDYRQLNKVTIKNKYPLLRVKMEDIPKTAFRTRYGHYEYSVMPFGVTNAPEHKEHLRIVLQVLKEKKLYVKLSKCEFWLKEVSFLGHVISSGGIAVDPAKVDVVLQWGTPEFVSEIRSFLGLASYYRRSTLTSSDLQDLGYKGDIFTWTNKREGLHLIKARLDKFLANSGWITMFPHFTNFHLLEYKFDHVLILLYFNKHLTQTQRQTRPRPTRYEQVWTRDDLHFQIVRNAWNNSKSSTHQKLGNTLFALHNWGSKRFGIIPKRIKILQEELLHLSDNKGTHHGMEQLKKKEKELDDILECEEMWWLQRSRVIWLPQGDKNTKYYHMKANIRKHKNTIEMIKDE</sequence>
<evidence type="ECO:0000313" key="1">
    <source>
        <dbReference type="EMBL" id="PNX83800.1"/>
    </source>
</evidence>
<protein>
    <submittedName>
        <fullName evidence="1">Retrotransposon-related protein</fullName>
    </submittedName>
</protein>
<dbReference type="SUPFAM" id="SSF56672">
    <property type="entry name" value="DNA/RNA polymerases"/>
    <property type="match status" value="1"/>
</dbReference>
<organism evidence="1 2">
    <name type="scientific">Trifolium pratense</name>
    <name type="common">Red clover</name>
    <dbReference type="NCBI Taxonomy" id="57577"/>
    <lineage>
        <taxon>Eukaryota</taxon>
        <taxon>Viridiplantae</taxon>
        <taxon>Streptophyta</taxon>
        <taxon>Embryophyta</taxon>
        <taxon>Tracheophyta</taxon>
        <taxon>Spermatophyta</taxon>
        <taxon>Magnoliopsida</taxon>
        <taxon>eudicotyledons</taxon>
        <taxon>Gunneridae</taxon>
        <taxon>Pentapetalae</taxon>
        <taxon>rosids</taxon>
        <taxon>fabids</taxon>
        <taxon>Fabales</taxon>
        <taxon>Fabaceae</taxon>
        <taxon>Papilionoideae</taxon>
        <taxon>50 kb inversion clade</taxon>
        <taxon>NPAAA clade</taxon>
        <taxon>Hologalegina</taxon>
        <taxon>IRL clade</taxon>
        <taxon>Trifolieae</taxon>
        <taxon>Trifolium</taxon>
    </lineage>
</organism>
<dbReference type="EMBL" id="ASHM01044938">
    <property type="protein sequence ID" value="PNX83800.1"/>
    <property type="molecule type" value="Genomic_DNA"/>
</dbReference>
<proteinExistence type="predicted"/>
<dbReference type="CDD" id="cd01647">
    <property type="entry name" value="RT_LTR"/>
    <property type="match status" value="1"/>
</dbReference>
<dbReference type="STRING" id="57577.A0A2K3LZ44"/>
<dbReference type="InterPro" id="IPR043128">
    <property type="entry name" value="Rev_trsase/Diguanyl_cyclase"/>
</dbReference>
<dbReference type="InterPro" id="IPR053134">
    <property type="entry name" value="RNA-dir_DNA_polymerase"/>
</dbReference>
<name>A0A2K3LZ44_TRIPR</name>
<dbReference type="Gene3D" id="3.30.70.270">
    <property type="match status" value="2"/>
</dbReference>
<dbReference type="PANTHER" id="PTHR24559:SF447">
    <property type="entry name" value="RNA-DIRECTED DNA POLYMERASE HOMOLOG"/>
    <property type="match status" value="1"/>
</dbReference>
<accession>A0A2K3LZ44</accession>
<dbReference type="Gene3D" id="3.10.10.10">
    <property type="entry name" value="HIV Type 1 Reverse Transcriptase, subunit A, domain 1"/>
    <property type="match status" value="1"/>
</dbReference>
<dbReference type="InterPro" id="IPR043502">
    <property type="entry name" value="DNA/RNA_pol_sf"/>
</dbReference>
<dbReference type="Proteomes" id="UP000236291">
    <property type="component" value="Unassembled WGS sequence"/>
</dbReference>
<gene>
    <name evidence="1" type="ORF">L195_g039848</name>
</gene>
<reference evidence="1 2" key="1">
    <citation type="journal article" date="2014" name="Am. J. Bot.">
        <title>Genome assembly and annotation for red clover (Trifolium pratense; Fabaceae).</title>
        <authorList>
            <person name="Istvanek J."/>
            <person name="Jaros M."/>
            <person name="Krenek A."/>
            <person name="Repkova J."/>
        </authorList>
    </citation>
    <scope>NUCLEOTIDE SEQUENCE [LARGE SCALE GENOMIC DNA]</scope>
    <source>
        <strain evidence="2">cv. Tatra</strain>
        <tissue evidence="1">Young leaves</tissue>
    </source>
</reference>